<dbReference type="GO" id="GO:0006338">
    <property type="term" value="P:chromatin remodeling"/>
    <property type="evidence" value="ECO:0007669"/>
    <property type="project" value="UniProtKB-ARBA"/>
</dbReference>
<dbReference type="InterPro" id="IPR027417">
    <property type="entry name" value="P-loop_NTPase"/>
</dbReference>
<dbReference type="Pfam" id="PF07529">
    <property type="entry name" value="HSA"/>
    <property type="match status" value="1"/>
</dbReference>
<evidence type="ECO:0000259" key="20">
    <source>
        <dbReference type="PROSITE" id="PS51204"/>
    </source>
</evidence>
<dbReference type="SMART" id="SM01314">
    <property type="entry name" value="SnAC"/>
    <property type="match status" value="1"/>
</dbReference>
<dbReference type="GO" id="GO:0005524">
    <property type="term" value="F:ATP binding"/>
    <property type="evidence" value="ECO:0007669"/>
    <property type="project" value="InterPro"/>
</dbReference>
<evidence type="ECO:0000256" key="4">
    <source>
        <dbReference type="ARBA" id="ARBA00022553"/>
    </source>
</evidence>
<dbReference type="Pfam" id="PF00176">
    <property type="entry name" value="SNF2-rel_dom"/>
    <property type="match status" value="1"/>
</dbReference>
<reference evidence="22" key="2">
    <citation type="submission" date="2025-09" db="UniProtKB">
        <authorList>
            <consortium name="Ensembl"/>
        </authorList>
    </citation>
    <scope>IDENTIFICATION</scope>
</reference>
<dbReference type="GO" id="GO:0016787">
    <property type="term" value="F:hydrolase activity"/>
    <property type="evidence" value="ECO:0007669"/>
    <property type="project" value="UniProtKB-KW"/>
</dbReference>
<evidence type="ECO:0000256" key="10">
    <source>
        <dbReference type="ARBA" id="ARBA00023117"/>
    </source>
</evidence>
<gene>
    <name evidence="22" type="primary">smarca2</name>
</gene>
<dbReference type="InterPro" id="IPR001650">
    <property type="entry name" value="Helicase_C-like"/>
</dbReference>
<evidence type="ECO:0000259" key="21">
    <source>
        <dbReference type="PROSITE" id="PS51666"/>
    </source>
</evidence>
<dbReference type="PROSITE" id="PS51204">
    <property type="entry name" value="HSA"/>
    <property type="match status" value="1"/>
</dbReference>
<evidence type="ECO:0000256" key="2">
    <source>
        <dbReference type="ARBA" id="ARBA00007025"/>
    </source>
</evidence>
<feature type="region of interest" description="Disordered" evidence="16">
    <location>
        <begin position="132"/>
        <end position="161"/>
    </location>
</feature>
<keyword evidence="4" id="KW-0597">Phosphoprotein</keyword>
<dbReference type="SUPFAM" id="SSF47370">
    <property type="entry name" value="Bromodomain"/>
    <property type="match status" value="1"/>
</dbReference>
<evidence type="ECO:0000256" key="1">
    <source>
        <dbReference type="ARBA" id="ARBA00004123"/>
    </source>
</evidence>
<feature type="region of interest" description="Disordered" evidence="16">
    <location>
        <begin position="221"/>
        <end position="291"/>
    </location>
</feature>
<feature type="compositionally biased region" description="Acidic residues" evidence="16">
    <location>
        <begin position="1450"/>
        <end position="1467"/>
    </location>
</feature>
<dbReference type="FunFam" id="3.40.50.10810:FF:000008">
    <property type="entry name" value="Chromatin structure-remodeling complex subunit snf21"/>
    <property type="match status" value="1"/>
</dbReference>
<feature type="domain" description="Helicase ATP-binding" evidence="18">
    <location>
        <begin position="681"/>
        <end position="846"/>
    </location>
</feature>
<dbReference type="CDD" id="cd05516">
    <property type="entry name" value="Bromo_SNF2L2"/>
    <property type="match status" value="1"/>
</dbReference>
<dbReference type="FunFam" id="3.40.50.300:FF:003020">
    <property type="entry name" value="SNF2-related domain-containing protein"/>
    <property type="match status" value="1"/>
</dbReference>
<keyword evidence="13" id="KW-0539">Nucleus</keyword>
<evidence type="ECO:0000259" key="17">
    <source>
        <dbReference type="PROSITE" id="PS50014"/>
    </source>
</evidence>
<dbReference type="SUPFAM" id="SSF52540">
    <property type="entry name" value="P-loop containing nucleoside triphosphate hydrolases"/>
    <property type="match status" value="2"/>
</dbReference>
<dbReference type="InterPro" id="IPR018359">
    <property type="entry name" value="Bromodomain_CS"/>
</dbReference>
<evidence type="ECO:0000256" key="8">
    <source>
        <dbReference type="ARBA" id="ARBA00022990"/>
    </source>
</evidence>
<keyword evidence="3" id="KW-1017">Isopeptide bond</keyword>
<dbReference type="SMART" id="SM00297">
    <property type="entry name" value="BROMO"/>
    <property type="match status" value="1"/>
</dbReference>
<keyword evidence="11" id="KW-0010">Activator</keyword>
<evidence type="ECO:0000313" key="23">
    <source>
        <dbReference type="Proteomes" id="UP000694568"/>
    </source>
</evidence>
<evidence type="ECO:0000259" key="18">
    <source>
        <dbReference type="PROSITE" id="PS51192"/>
    </source>
</evidence>
<dbReference type="GO" id="GO:0042393">
    <property type="term" value="F:histone binding"/>
    <property type="evidence" value="ECO:0007669"/>
    <property type="project" value="InterPro"/>
</dbReference>
<protein>
    <submittedName>
        <fullName evidence="22">SWI/SNF related BAF chromatin remodeling complex subunit ATPase 2</fullName>
    </submittedName>
</protein>
<dbReference type="GO" id="GO:0006355">
    <property type="term" value="P:regulation of DNA-templated transcription"/>
    <property type="evidence" value="ECO:0007669"/>
    <property type="project" value="InterPro"/>
</dbReference>
<dbReference type="CDD" id="cd18793">
    <property type="entry name" value="SF2_C_SNF"/>
    <property type="match status" value="1"/>
</dbReference>
<dbReference type="PROSITE" id="PS50014">
    <property type="entry name" value="BROMODOMAIN_2"/>
    <property type="match status" value="1"/>
</dbReference>
<reference evidence="22" key="1">
    <citation type="submission" date="2025-08" db="UniProtKB">
        <authorList>
            <consortium name="Ensembl"/>
        </authorList>
    </citation>
    <scope>IDENTIFICATION</scope>
</reference>
<feature type="domain" description="Helicase C-terminal" evidence="19">
    <location>
        <begin position="998"/>
        <end position="1160"/>
    </location>
</feature>
<comment type="subcellular location">
    <subcellularLocation>
        <location evidence="1">Nucleus</location>
    </subcellularLocation>
</comment>
<dbReference type="PROSITE" id="PS00633">
    <property type="entry name" value="BROMODOMAIN_1"/>
    <property type="match status" value="1"/>
</dbReference>
<organism evidence="22 23">
    <name type="scientific">Sander lucioperca</name>
    <name type="common">Pike-perch</name>
    <name type="synonym">Perca lucioperca</name>
    <dbReference type="NCBI Taxonomy" id="283035"/>
    <lineage>
        <taxon>Eukaryota</taxon>
        <taxon>Metazoa</taxon>
        <taxon>Chordata</taxon>
        <taxon>Craniata</taxon>
        <taxon>Vertebrata</taxon>
        <taxon>Euteleostomi</taxon>
        <taxon>Actinopterygii</taxon>
        <taxon>Neopterygii</taxon>
        <taxon>Teleostei</taxon>
        <taxon>Neoteleostei</taxon>
        <taxon>Acanthomorphata</taxon>
        <taxon>Eupercaria</taxon>
        <taxon>Perciformes</taxon>
        <taxon>Percoidei</taxon>
        <taxon>Percidae</taxon>
        <taxon>Luciopercinae</taxon>
        <taxon>Sander</taxon>
    </lineage>
</organism>
<evidence type="ECO:0000256" key="5">
    <source>
        <dbReference type="ARBA" id="ARBA00022801"/>
    </source>
</evidence>
<dbReference type="GO" id="GO:0007399">
    <property type="term" value="P:nervous system development"/>
    <property type="evidence" value="ECO:0007669"/>
    <property type="project" value="UniProtKB-KW"/>
</dbReference>
<evidence type="ECO:0000256" key="6">
    <source>
        <dbReference type="ARBA" id="ARBA00022843"/>
    </source>
</evidence>
<dbReference type="SMART" id="SM00490">
    <property type="entry name" value="HELICc"/>
    <property type="match status" value="1"/>
</dbReference>
<evidence type="ECO:0000256" key="3">
    <source>
        <dbReference type="ARBA" id="ARBA00022499"/>
    </source>
</evidence>
<dbReference type="Gene3D" id="1.20.920.10">
    <property type="entry name" value="Bromodomain-like"/>
    <property type="match status" value="1"/>
</dbReference>
<feature type="compositionally biased region" description="Basic and acidic residues" evidence="16">
    <location>
        <begin position="1296"/>
        <end position="1308"/>
    </location>
</feature>
<evidence type="ECO:0000313" key="22">
    <source>
        <dbReference type="Ensembl" id="ENSSLUP00000046408.1"/>
    </source>
</evidence>
<dbReference type="InterPro" id="IPR000330">
    <property type="entry name" value="SNF2_N"/>
</dbReference>
<feature type="region of interest" description="Disordered" evidence="16">
    <location>
        <begin position="1"/>
        <end position="70"/>
    </location>
</feature>
<dbReference type="SMART" id="SM00573">
    <property type="entry name" value="HSA"/>
    <property type="match status" value="1"/>
</dbReference>
<feature type="compositionally biased region" description="Basic residues" evidence="16">
    <location>
        <begin position="524"/>
        <end position="533"/>
    </location>
</feature>
<keyword evidence="23" id="KW-1185">Reference proteome</keyword>
<sequence length="1475" mass="168135">MSTPSDTSGGMSHPGPSPGAGLSPGPILGPSPGPDPSPGSVHSMMGPSPGPGTPNAPHGMQGQGQSEYSQDSMYPMHKTMEGMNEKTMADAMHFGHMKGVGMRSLHSGMGPPQSPMDQHSQGYISPHPSPMGVHEHASSPMSGGGRGPTPPHMPPSQSGPMMPMDPQSAVPNMSNMSQQGRGPSAFSPVQLQQLRAQILAYKILGRGQPLPENLQLAVQGKRSLPTMQQQQQQQPQQQTPIASPYNRPPGQGGENQANAQKHLTPVPSGRPSPAPPQVSAVPAGAMPGSSMQKQNRITPIQKPQGLDPVGILQEREYRLQARIAHRIQELESLPGSLPPDLRTKATVELKALRLLNFQRQLRQDVVACMRRDTTLETALNSKAYRRSKRQTLREARMTEKLEKQQKLEQEKKRRQKHQEYLNSILQHAKDFKEYHRSVSGKMQKLTRAIATWHTNTEREQKKETERIEKERMRRLMAEDEEGYRKLIDQKKDKRLAYLLQQTDEYVANLTTLVYEHKAAQAAKEKKKKKKKKKMADGDGEGPSAIGPDGEPMDESSQMSELPVKVIQTETGKVLQGTDAPKSSQLEAWLEMNPGYEVAPRSDSEESGSEFEEEVSDFLINELQQSAKQDVDDEYSVPTGQTSSQSYYGVAHAVIERVEKQSSLLINGSLKHYQVQGLEWMVSLYNNNLNGILADEMGLGKTIQTIALITYLMEHKRINGPFLIIVPLSTLSNWVYELDKWAPSVVKIAYKGTPVLRRGLVPQLRSGKFNVLLTTYEYIIKDKHILAKIRWKYMIVDEGHRMKNHHCKLTQVLNTHYVAPRRLLLTGTPLQNKLPELWALLNFLLPTIFKSCSTFEQWFNAPFAMTGERVDLNEEETILIIRRLHKVLRPFLLRRLKKEVESQLPEKVEYVVKCDMSAIQKVLYRHMQRGILLTDGSEKDKKGKGGAKTLMNTIMQLKKICNHPYMFQHIEESFAEHLGFQNGVISGLDLYRASGKFELLDRILPKLQATNHRVLLFCQMTTLMTILEDYFGYRNFQYLRLDGTTKSEDRAALLKKFNEEGSQYFIFLLSTRAGGLGLNLQAADTVVIFDSDWNPHQDLQAQDRAHRIGQQNEVRVLRLCTVNSVEEKILAAAKYKLNVDQKVIQAGMFDQKSSSHERRAFLQAILETEEQNEEEDEIPDDETLNQMIARNEDEFELFMRMDMDRRREEARNPKRKPRLMEEDELPSWIIRDEAEIERLTYEEEEEKMFGRGSRCRRDVDYSDTLTEKQWLRAIEDGNLEEMEEEIRLKKRKRKRRQDKDSSSRDDGGSKAKKKRGRPPAEKHSPNPPKLTKQMNTIIDTVINYRDGKLPCRSAILKNYNRRQLSEVFVQLPSRKELPEYYELIRKPVDFKKIKDRVRNHKYRSVVDLERDVMLLCHNAQTFNLEGSQIYEDSIVLQSVFKSARQKIAKDEESEDDSDEDDDDEDESEAEGKTHHL</sequence>
<dbReference type="Pfam" id="PF08880">
    <property type="entry name" value="QLQ"/>
    <property type="match status" value="1"/>
</dbReference>
<evidence type="ECO:0000259" key="19">
    <source>
        <dbReference type="PROSITE" id="PS51194"/>
    </source>
</evidence>
<dbReference type="Pfam" id="PF00271">
    <property type="entry name" value="Helicase_C"/>
    <property type="match status" value="1"/>
</dbReference>
<evidence type="ECO:0000256" key="9">
    <source>
        <dbReference type="ARBA" id="ARBA00023015"/>
    </source>
</evidence>
<evidence type="ECO:0000256" key="14">
    <source>
        <dbReference type="ARBA" id="ARBA00048778"/>
    </source>
</evidence>
<dbReference type="FunFam" id="3.40.5.120:FF:000001">
    <property type="entry name" value="probable global transcription activator SNF2L2 isoform X1"/>
    <property type="match status" value="1"/>
</dbReference>
<dbReference type="PROSITE" id="PS51194">
    <property type="entry name" value="HELICASE_CTER"/>
    <property type="match status" value="1"/>
</dbReference>
<dbReference type="GO" id="GO:0016514">
    <property type="term" value="C:SWI/SNF complex"/>
    <property type="evidence" value="ECO:0007669"/>
    <property type="project" value="UniProtKB-ARBA"/>
</dbReference>
<dbReference type="InterPro" id="IPR038718">
    <property type="entry name" value="SNF2-like_sf"/>
</dbReference>
<feature type="domain" description="Bromo" evidence="17">
    <location>
        <begin position="1359"/>
        <end position="1429"/>
    </location>
</feature>
<keyword evidence="5" id="KW-0378">Hydrolase</keyword>
<dbReference type="GO" id="GO:0005654">
    <property type="term" value="C:nucleoplasm"/>
    <property type="evidence" value="ECO:0007669"/>
    <property type="project" value="UniProtKB-ARBA"/>
</dbReference>
<feature type="region of interest" description="Disordered" evidence="16">
    <location>
        <begin position="387"/>
        <end position="415"/>
    </location>
</feature>
<accession>A0A8C9ZYU4</accession>
<dbReference type="SMART" id="SM00487">
    <property type="entry name" value="DEXDc"/>
    <property type="match status" value="1"/>
</dbReference>
<dbReference type="Pfam" id="PF00439">
    <property type="entry name" value="Bromodomain"/>
    <property type="match status" value="1"/>
</dbReference>
<feature type="domain" description="QLQ" evidence="21">
    <location>
        <begin position="185"/>
        <end position="220"/>
    </location>
</feature>
<evidence type="ECO:0000256" key="11">
    <source>
        <dbReference type="ARBA" id="ARBA00023159"/>
    </source>
</evidence>
<dbReference type="CDD" id="cd17996">
    <property type="entry name" value="DEXHc_SMARCA2_SMARCA4"/>
    <property type="match status" value="1"/>
</dbReference>
<dbReference type="InterPro" id="IPR037259">
    <property type="entry name" value="BRK_sf"/>
</dbReference>
<dbReference type="Pfam" id="PF07533">
    <property type="entry name" value="BRK"/>
    <property type="match status" value="1"/>
</dbReference>
<evidence type="ECO:0000256" key="13">
    <source>
        <dbReference type="ARBA" id="ARBA00023242"/>
    </source>
</evidence>
<dbReference type="Gene3D" id="3.40.50.10810">
    <property type="entry name" value="Tandem AAA-ATPase domain"/>
    <property type="match status" value="1"/>
</dbReference>
<feature type="region of interest" description="Disordered" evidence="16">
    <location>
        <begin position="1445"/>
        <end position="1475"/>
    </location>
</feature>
<dbReference type="InterPro" id="IPR001487">
    <property type="entry name" value="Bromodomain"/>
</dbReference>
<feature type="compositionally biased region" description="Low complexity" evidence="16">
    <location>
        <begin position="38"/>
        <end position="47"/>
    </location>
</feature>
<dbReference type="GeneTree" id="ENSGT00940000154821"/>
<dbReference type="Gene3D" id="3.40.50.300">
    <property type="entry name" value="P-loop containing nucleotide triphosphate hydrolases"/>
    <property type="match status" value="1"/>
</dbReference>
<dbReference type="InterPro" id="IPR014001">
    <property type="entry name" value="Helicase_ATP-bd"/>
</dbReference>
<feature type="region of interest" description="Disordered" evidence="16">
    <location>
        <begin position="1287"/>
        <end position="1332"/>
    </location>
</feature>
<feature type="domain" description="HSA" evidence="20">
    <location>
        <begin position="405"/>
        <end position="477"/>
    </location>
</feature>
<feature type="compositionally biased region" description="Basic and acidic residues" evidence="16">
    <location>
        <begin position="391"/>
        <end position="411"/>
    </location>
</feature>
<dbReference type="FunFam" id="1.20.920.10:FF:000004">
    <property type="entry name" value="probable global transcription activator SNF2L2 isoform X1"/>
    <property type="match status" value="1"/>
</dbReference>
<feature type="compositionally biased region" description="Pro residues" evidence="16">
    <location>
        <begin position="27"/>
        <end position="37"/>
    </location>
</feature>
<dbReference type="Gene3D" id="1.20.5.170">
    <property type="match status" value="1"/>
</dbReference>
<dbReference type="SMART" id="SM00592">
    <property type="entry name" value="BRK"/>
    <property type="match status" value="1"/>
</dbReference>
<dbReference type="PRINTS" id="PR00503">
    <property type="entry name" value="BROMODOMAIN"/>
</dbReference>
<keyword evidence="7" id="KW-0524">Neurogenesis</keyword>
<dbReference type="InterPro" id="IPR029295">
    <property type="entry name" value="SnAC"/>
</dbReference>
<dbReference type="SUPFAM" id="SSF160481">
    <property type="entry name" value="BRK domain-like"/>
    <property type="match status" value="1"/>
</dbReference>
<keyword evidence="9" id="KW-0805">Transcription regulation</keyword>
<dbReference type="InterPro" id="IPR006576">
    <property type="entry name" value="BRK_domain"/>
</dbReference>
<keyword evidence="6" id="KW-0832">Ubl conjugation</keyword>
<keyword evidence="12" id="KW-0804">Transcription</keyword>
<dbReference type="PANTHER" id="PTHR10799">
    <property type="entry name" value="SNF2/RAD54 HELICASE FAMILY"/>
    <property type="match status" value="1"/>
</dbReference>
<feature type="region of interest" description="Disordered" evidence="16">
    <location>
        <begin position="522"/>
        <end position="559"/>
    </location>
</feature>
<dbReference type="InterPro" id="IPR014012">
    <property type="entry name" value="HSA_dom"/>
</dbReference>
<proteinExistence type="inferred from homology"/>
<dbReference type="PROSITE" id="PS51666">
    <property type="entry name" value="QLQ"/>
    <property type="match status" value="1"/>
</dbReference>
<feature type="compositionally biased region" description="Low complexity" evidence="16">
    <location>
        <begin position="228"/>
        <end position="238"/>
    </location>
</feature>
<keyword evidence="8" id="KW-0007">Acetylation</keyword>
<comment type="catalytic activity">
    <reaction evidence="14">
        <text>ATP + H2O = ADP + phosphate + H(+)</text>
        <dbReference type="Rhea" id="RHEA:13065"/>
        <dbReference type="ChEBI" id="CHEBI:15377"/>
        <dbReference type="ChEBI" id="CHEBI:15378"/>
        <dbReference type="ChEBI" id="CHEBI:30616"/>
        <dbReference type="ChEBI" id="CHEBI:43474"/>
        <dbReference type="ChEBI" id="CHEBI:456216"/>
    </reaction>
    <physiologicalReaction direction="left-to-right" evidence="14">
        <dbReference type="Rhea" id="RHEA:13066"/>
    </physiologicalReaction>
</comment>
<dbReference type="Pfam" id="PF14619">
    <property type="entry name" value="SnAC"/>
    <property type="match status" value="1"/>
</dbReference>
<dbReference type="Gene3D" id="3.40.5.120">
    <property type="match status" value="1"/>
</dbReference>
<evidence type="ECO:0000256" key="15">
    <source>
        <dbReference type="PROSITE-ProRule" id="PRU00035"/>
    </source>
</evidence>
<dbReference type="SMART" id="SM00951">
    <property type="entry name" value="QLQ"/>
    <property type="match status" value="1"/>
</dbReference>
<comment type="similarity">
    <text evidence="2">Belongs to the SNF2/RAD54 helicase family.</text>
</comment>
<dbReference type="PROSITE" id="PS51192">
    <property type="entry name" value="HELICASE_ATP_BIND_1"/>
    <property type="match status" value="1"/>
</dbReference>
<dbReference type="InterPro" id="IPR014978">
    <property type="entry name" value="Gln-Leu-Gln_QLQ"/>
</dbReference>
<dbReference type="InterPro" id="IPR049730">
    <property type="entry name" value="SNF2/RAD54-like_C"/>
</dbReference>
<keyword evidence="10 15" id="KW-0103">Bromodomain</keyword>
<name>A0A8C9ZYU4_SANLU</name>
<dbReference type="Ensembl" id="ENSSLUT00000047837.1">
    <property type="protein sequence ID" value="ENSSLUP00000046408.1"/>
    <property type="gene ID" value="ENSSLUG00000020089.1"/>
</dbReference>
<dbReference type="FunFam" id="1.20.5.170:FF:000089">
    <property type="entry name" value="Putative global transcription activator SNF2L2"/>
    <property type="match status" value="1"/>
</dbReference>
<feature type="compositionally biased region" description="Low complexity" evidence="16">
    <location>
        <begin position="8"/>
        <end position="26"/>
    </location>
</feature>
<dbReference type="Proteomes" id="UP000694568">
    <property type="component" value="Unplaced"/>
</dbReference>
<dbReference type="InterPro" id="IPR036427">
    <property type="entry name" value="Bromodomain-like_sf"/>
</dbReference>
<evidence type="ECO:0000256" key="12">
    <source>
        <dbReference type="ARBA" id="ARBA00023163"/>
    </source>
</evidence>
<evidence type="ECO:0000256" key="7">
    <source>
        <dbReference type="ARBA" id="ARBA00022902"/>
    </source>
</evidence>
<evidence type="ECO:0000256" key="16">
    <source>
        <dbReference type="SAM" id="MobiDB-lite"/>
    </source>
</evidence>